<evidence type="ECO:0000313" key="2">
    <source>
        <dbReference type="Proteomes" id="UP000765224"/>
    </source>
</evidence>
<gene>
    <name evidence="1" type="ORF">KVG96_11455</name>
</gene>
<proteinExistence type="predicted"/>
<accession>A0ABS6PEE9</accession>
<organism evidence="1 2">
    <name type="scientific">Pseudomonas ekonensis</name>
    <dbReference type="NCBI Taxonomy" id="2842353"/>
    <lineage>
        <taxon>Bacteria</taxon>
        <taxon>Pseudomonadati</taxon>
        <taxon>Pseudomonadota</taxon>
        <taxon>Gammaproteobacteria</taxon>
        <taxon>Pseudomonadales</taxon>
        <taxon>Pseudomonadaceae</taxon>
        <taxon>Pseudomonas</taxon>
    </lineage>
</organism>
<keyword evidence="2" id="KW-1185">Reference proteome</keyword>
<sequence>MNAKIGSLSLNQPVSLQGGTILLDPATIPAQTLPGGDLRIPVAALGSDLEYRIPRPVSEHARDTLSVFLRVAGNPTQIPIETRRALGPLADRVWPLPLTIPVAQLKELTTPEAPTAYELVYVMFAANVNPSPETVANYSIDKTPPYKVKNPASDFSPAAAAFPADLPPTKEIDEEYLVANPGGIVITLPRAANYESTDTVDVYWGDPADPAYATPVLSGVVIPASQQITIPISVFENSKEGLNTLTFITKDLPGNISRRSKVNQRTVRRLKPPVAEPPVVPLADGTGGDTLIDIADCNAGVTVEVPVPQPSSPNDLIVVSWQGEELEDQRVETKTTLIFTVDYAIIKTAYGATDGPVPTTVSYVMLRGSGNKIAEEKVDIQVDISYPGPVNPDEPDPVNPALELPRLVSSQGVDNTLDDNDYGQDAKVFIRLYDAPPTEAGLSITVWYDDNELAPAYFLSPGEEGTEIEAVTVPWEVIAKKPMGTVKLKWVLSAVGGNNSVWSREQDVDVNISKIELPKPLVQALENDAIACPTLNFVPPGDGTNRRNLKVVIPPSTSMVAGRTVTLKWAGYTDEAATVPIDGTEVEKDIVIPDPVPAEGLALDIGDYETHFKPVSDGFGKLTYTITGVVQESDPAIHFVFLQDNNDDYCEVANPIPTP</sequence>
<evidence type="ECO:0000313" key="1">
    <source>
        <dbReference type="EMBL" id="MBV4458569.1"/>
    </source>
</evidence>
<comment type="caution">
    <text evidence="1">The sequence shown here is derived from an EMBL/GenBank/DDBJ whole genome shotgun (WGS) entry which is preliminary data.</text>
</comment>
<reference evidence="1 2" key="1">
    <citation type="submission" date="2021-06" db="EMBL/GenBank/DDBJ databases">
        <title>Updating the genus Pseudomonas: Description of 43 new species and partition of the Pseudomonas putida group.</title>
        <authorList>
            <person name="Girard L."/>
            <person name="Lood C."/>
            <person name="Vandamme P."/>
            <person name="Rokni-Zadeh H."/>
            <person name="Van Noort V."/>
            <person name="Hofte M."/>
            <person name="Lavigne R."/>
            <person name="De Mot R."/>
        </authorList>
    </citation>
    <scope>NUCLEOTIDE SEQUENCE [LARGE SCALE GENOMIC DNA]</scope>
    <source>
        <strain evidence="1 2">COR58</strain>
    </source>
</reference>
<dbReference type="EMBL" id="JAHSTS010000001">
    <property type="protein sequence ID" value="MBV4458569.1"/>
    <property type="molecule type" value="Genomic_DNA"/>
</dbReference>
<dbReference type="RefSeq" id="WP_217892166.1">
    <property type="nucleotide sequence ID" value="NZ_JAHSTS010000001.1"/>
</dbReference>
<protein>
    <submittedName>
        <fullName evidence="1">Uncharacterized protein</fullName>
    </submittedName>
</protein>
<dbReference type="Proteomes" id="UP000765224">
    <property type="component" value="Unassembled WGS sequence"/>
</dbReference>
<name>A0ABS6PEE9_9PSED</name>